<reference evidence="6 7" key="1">
    <citation type="submission" date="2015-06" db="EMBL/GenBank/DDBJ databases">
        <title>Draft genome sequence of an Alphaproteobacteria species associated to the Mediterranean sponge Oscarella lobularis.</title>
        <authorList>
            <person name="Jourda C."/>
            <person name="Santini S."/>
            <person name="Claverie J.-M."/>
        </authorList>
    </citation>
    <scope>NUCLEOTIDE SEQUENCE [LARGE SCALE GENOMIC DNA]</scope>
    <source>
        <strain evidence="6">IGS</strain>
    </source>
</reference>
<evidence type="ECO:0000259" key="5">
    <source>
        <dbReference type="SMART" id="SM00903"/>
    </source>
</evidence>
<dbReference type="Gene3D" id="2.30.110.10">
    <property type="entry name" value="Electron Transport, Fmn-binding Protein, Chain A"/>
    <property type="match status" value="1"/>
</dbReference>
<gene>
    <name evidence="6" type="ORF">AIOL_003775</name>
</gene>
<dbReference type="InterPro" id="IPR012349">
    <property type="entry name" value="Split_barrel_FMN-bd"/>
</dbReference>
<keyword evidence="7" id="KW-1185">Reference proteome</keyword>
<comment type="similarity">
    <text evidence="1">Belongs to the LysR transcriptional regulatory family.</text>
</comment>
<protein>
    <recommendedName>
        <fullName evidence="5">Flavin reductase like domain-containing protein</fullName>
    </recommendedName>
</protein>
<keyword evidence="4" id="KW-0804">Transcription</keyword>
<dbReference type="GO" id="GO:0003700">
    <property type="term" value="F:DNA-binding transcription factor activity"/>
    <property type="evidence" value="ECO:0007669"/>
    <property type="project" value="TreeGrafter"/>
</dbReference>
<dbReference type="Gene3D" id="3.40.190.10">
    <property type="entry name" value="Periplasmic binding protein-like II"/>
    <property type="match status" value="2"/>
</dbReference>
<dbReference type="PANTHER" id="PTHR30346">
    <property type="entry name" value="TRANSCRIPTIONAL DUAL REGULATOR HCAR-RELATED"/>
    <property type="match status" value="1"/>
</dbReference>
<dbReference type="Pfam" id="PF01613">
    <property type="entry name" value="Flavin_Reduct"/>
    <property type="match status" value="1"/>
</dbReference>
<dbReference type="GO" id="GO:0010181">
    <property type="term" value="F:FMN binding"/>
    <property type="evidence" value="ECO:0007669"/>
    <property type="project" value="InterPro"/>
</dbReference>
<comment type="caution">
    <text evidence="6">The sequence shown here is derived from an EMBL/GenBank/DDBJ whole genome shotgun (WGS) entry which is preliminary data.</text>
</comment>
<keyword evidence="2" id="KW-0805">Transcription regulation</keyword>
<dbReference type="InterPro" id="IPR002563">
    <property type="entry name" value="Flavin_Rdtase-like_dom"/>
</dbReference>
<evidence type="ECO:0000313" key="6">
    <source>
        <dbReference type="EMBL" id="KMW58795.1"/>
    </source>
</evidence>
<evidence type="ECO:0000256" key="3">
    <source>
        <dbReference type="ARBA" id="ARBA00023125"/>
    </source>
</evidence>
<dbReference type="Proteomes" id="UP000037178">
    <property type="component" value="Unassembled WGS sequence"/>
</dbReference>
<dbReference type="GO" id="GO:0016646">
    <property type="term" value="F:oxidoreductase activity, acting on the CH-NH group of donors, NAD or NADP as acceptor"/>
    <property type="evidence" value="ECO:0007669"/>
    <property type="project" value="UniProtKB-ARBA"/>
</dbReference>
<feature type="domain" description="Flavin reductase like" evidence="5">
    <location>
        <begin position="13"/>
        <end position="162"/>
    </location>
</feature>
<keyword evidence="3" id="KW-0238">DNA-binding</keyword>
<proteinExistence type="inferred from homology"/>
<accession>A0A0J9E7S3</accession>
<sequence>MTMELRDKFIAGMSHAAATVNVITTDGAAGRAGVTVSAMSSVSADGPKPTLLVCVHHMSPAAEKMIENGVFCVNVLRDDQSYISDSFAGRFKDQLADKFDCAEWEAMTSGAPRVRDPLVAFDCTIQEARRIGTHHVFIGEVEDVYVHGRGSALVYANRGYGATARIEGAESVAAGQRIAQNRLCVACFHTFGPYILPAMMRRMRDEAPELQIDLIEGDQRRVQESLLAGEADVGLLYDIALADGLDKVVLTRLQPYVLLAADHPLAAQEALRPEDLAEEQMILLHAPPSRDYFLGIMREAGVEPRVVYRTSNLEMVRGMVGQGLGYSILATRPAAQVAYDGAALVERPLLAETEPSRVVLATRTGLPPSRAAEQFIWFCRDYFDLHH</sequence>
<dbReference type="SUPFAM" id="SSF53850">
    <property type="entry name" value="Periplasmic binding protein-like II"/>
    <property type="match status" value="1"/>
</dbReference>
<dbReference type="RefSeq" id="WP_200898769.1">
    <property type="nucleotide sequence ID" value="NZ_LFTY01000002.1"/>
</dbReference>
<dbReference type="EMBL" id="LFTY01000002">
    <property type="protein sequence ID" value="KMW58795.1"/>
    <property type="molecule type" value="Genomic_DNA"/>
</dbReference>
<organism evidence="6 7">
    <name type="scientific">Candidatus Rhodobacter oscarellae</name>
    <dbReference type="NCBI Taxonomy" id="1675527"/>
    <lineage>
        <taxon>Bacteria</taxon>
        <taxon>Pseudomonadati</taxon>
        <taxon>Pseudomonadota</taxon>
        <taxon>Alphaproteobacteria</taxon>
        <taxon>Rhodobacterales</taxon>
        <taxon>Rhodobacter group</taxon>
        <taxon>Rhodobacter</taxon>
    </lineage>
</organism>
<dbReference type="GO" id="GO:0032993">
    <property type="term" value="C:protein-DNA complex"/>
    <property type="evidence" value="ECO:0007669"/>
    <property type="project" value="TreeGrafter"/>
</dbReference>
<dbReference type="GO" id="GO:0003677">
    <property type="term" value="F:DNA binding"/>
    <property type="evidence" value="ECO:0007669"/>
    <property type="project" value="UniProtKB-KW"/>
</dbReference>
<dbReference type="AlphaFoldDB" id="A0A0J9E7S3"/>
<dbReference type="STRING" id="1675527.AIOL_003775"/>
<evidence type="ECO:0000256" key="2">
    <source>
        <dbReference type="ARBA" id="ARBA00023015"/>
    </source>
</evidence>
<dbReference type="InterPro" id="IPR005119">
    <property type="entry name" value="LysR_subst-bd"/>
</dbReference>
<evidence type="ECO:0000256" key="1">
    <source>
        <dbReference type="ARBA" id="ARBA00009437"/>
    </source>
</evidence>
<dbReference type="CDD" id="cd08412">
    <property type="entry name" value="PBP2_PAO1_like"/>
    <property type="match status" value="1"/>
</dbReference>
<dbReference type="PANTHER" id="PTHR30346:SF0">
    <property type="entry name" value="HCA OPERON TRANSCRIPTIONAL ACTIVATOR HCAR"/>
    <property type="match status" value="1"/>
</dbReference>
<evidence type="ECO:0000256" key="4">
    <source>
        <dbReference type="ARBA" id="ARBA00023163"/>
    </source>
</evidence>
<dbReference type="SMART" id="SM00903">
    <property type="entry name" value="Flavin_Reduct"/>
    <property type="match status" value="1"/>
</dbReference>
<evidence type="ECO:0000313" key="7">
    <source>
        <dbReference type="Proteomes" id="UP000037178"/>
    </source>
</evidence>
<dbReference type="SUPFAM" id="SSF50475">
    <property type="entry name" value="FMN-binding split barrel"/>
    <property type="match status" value="1"/>
</dbReference>
<dbReference type="Pfam" id="PF03466">
    <property type="entry name" value="LysR_substrate"/>
    <property type="match status" value="1"/>
</dbReference>
<dbReference type="PATRIC" id="fig|1675527.3.peg.3955"/>
<name>A0A0J9E7S3_9RHOB</name>